<reference evidence="2" key="1">
    <citation type="journal article" date="2020" name="New Phytol.">
        <title>Comparative genomics reveals dynamic genome evolution in host specialist ectomycorrhizal fungi.</title>
        <authorList>
            <person name="Lofgren L.A."/>
            <person name="Nguyen N.H."/>
            <person name="Vilgalys R."/>
            <person name="Ruytinx J."/>
            <person name="Liao H.L."/>
            <person name="Branco S."/>
            <person name="Kuo A."/>
            <person name="LaButti K."/>
            <person name="Lipzen A."/>
            <person name="Andreopoulos W."/>
            <person name="Pangilinan J."/>
            <person name="Riley R."/>
            <person name="Hundley H."/>
            <person name="Na H."/>
            <person name="Barry K."/>
            <person name="Grigoriev I.V."/>
            <person name="Stajich J.E."/>
            <person name="Kennedy P.G."/>
        </authorList>
    </citation>
    <scope>NUCLEOTIDE SEQUENCE</scope>
    <source>
        <strain evidence="2">FC203</strain>
    </source>
</reference>
<evidence type="ECO:0000256" key="1">
    <source>
        <dbReference type="SAM" id="MobiDB-lite"/>
    </source>
</evidence>
<accession>A0AAD4EAL1</accession>
<dbReference type="EMBL" id="JABBWK010000017">
    <property type="protein sequence ID" value="KAG1902432.1"/>
    <property type="molecule type" value="Genomic_DNA"/>
</dbReference>
<organism evidence="2 3">
    <name type="scientific">Suillus fuscotomentosus</name>
    <dbReference type="NCBI Taxonomy" id="1912939"/>
    <lineage>
        <taxon>Eukaryota</taxon>
        <taxon>Fungi</taxon>
        <taxon>Dikarya</taxon>
        <taxon>Basidiomycota</taxon>
        <taxon>Agaricomycotina</taxon>
        <taxon>Agaricomycetes</taxon>
        <taxon>Agaricomycetidae</taxon>
        <taxon>Boletales</taxon>
        <taxon>Suillineae</taxon>
        <taxon>Suillaceae</taxon>
        <taxon>Suillus</taxon>
    </lineage>
</organism>
<gene>
    <name evidence="2" type="ORF">F5891DRAFT_162576</name>
</gene>
<dbReference type="AlphaFoldDB" id="A0AAD4EAL1"/>
<sequence length="247" mass="27760">MTLKSSYVTFQPTSLLALDLKRSLVPINLIHAMLVCSTYVDPPFPSSAPHFYSLQSDATPRPARHKPVIIPAMSPIPRPLPAKDPHARLRFLRKLFSRTDAGRIDEPYLLDFPATSPLPCPLPKHDENSRRTPAPPTTQSSVINTSPTFRSNRLSSCLFLRLVIGHLVRRYCNCCSLYVLSSLHSCRIHGRYCPLKRLRYDHSANGRFCPDSSVYGAPRYCPCVSICHEHLLSRLQSLLTSDIAGLR</sequence>
<proteinExistence type="predicted"/>
<evidence type="ECO:0000313" key="2">
    <source>
        <dbReference type="EMBL" id="KAG1902432.1"/>
    </source>
</evidence>
<evidence type="ECO:0000313" key="3">
    <source>
        <dbReference type="Proteomes" id="UP001195769"/>
    </source>
</evidence>
<name>A0AAD4EAL1_9AGAM</name>
<dbReference type="Proteomes" id="UP001195769">
    <property type="component" value="Unassembled WGS sequence"/>
</dbReference>
<dbReference type="GeneID" id="64665033"/>
<dbReference type="RefSeq" id="XP_041228007.1">
    <property type="nucleotide sequence ID" value="XM_041370735.1"/>
</dbReference>
<keyword evidence="3" id="KW-1185">Reference proteome</keyword>
<comment type="caution">
    <text evidence="2">The sequence shown here is derived from an EMBL/GenBank/DDBJ whole genome shotgun (WGS) entry which is preliminary data.</text>
</comment>
<protein>
    <submittedName>
        <fullName evidence="2">Uncharacterized protein</fullName>
    </submittedName>
</protein>
<feature type="region of interest" description="Disordered" evidence="1">
    <location>
        <begin position="121"/>
        <end position="145"/>
    </location>
</feature>